<dbReference type="Pfam" id="PF13628">
    <property type="entry name" value="DUF4142"/>
    <property type="match status" value="1"/>
</dbReference>
<accession>A0A8J3LZJ5</accession>
<protein>
    <recommendedName>
        <fullName evidence="1">DUF4142 domain-containing protein</fullName>
    </recommendedName>
</protein>
<evidence type="ECO:0000313" key="3">
    <source>
        <dbReference type="Proteomes" id="UP000630097"/>
    </source>
</evidence>
<sequence>MGPLPISLPFRRGSEDLMLTRLIALIAIMSGTLVGSTSTYAAATPEVNEQDRTFLLAAHQGNLAEIKAGQVAQKQATTEAVRDMGARLIRDHKALDDDGGRVADQVGVALPDEPSDEQQVALEQVSGKKGAEFDRAWVASQITGHRKTLTAVATELSNGSSEQVKRLARDAKPVVQEHLDLLESIQRQND</sequence>
<dbReference type="PANTHER" id="PTHR38593:SF1">
    <property type="entry name" value="BLR2558 PROTEIN"/>
    <property type="match status" value="1"/>
</dbReference>
<dbReference type="PANTHER" id="PTHR38593">
    <property type="entry name" value="BLR2558 PROTEIN"/>
    <property type="match status" value="1"/>
</dbReference>
<evidence type="ECO:0000313" key="2">
    <source>
        <dbReference type="EMBL" id="GIG79625.1"/>
    </source>
</evidence>
<keyword evidence="3" id="KW-1185">Reference proteome</keyword>
<name>A0A8J3LZJ5_9ACTN</name>
<organism evidence="2 3">
    <name type="scientific">Planotetraspora kaengkrachanensis</name>
    <dbReference type="NCBI Taxonomy" id="575193"/>
    <lineage>
        <taxon>Bacteria</taxon>
        <taxon>Bacillati</taxon>
        <taxon>Actinomycetota</taxon>
        <taxon>Actinomycetes</taxon>
        <taxon>Streptosporangiales</taxon>
        <taxon>Streptosporangiaceae</taxon>
        <taxon>Planotetraspora</taxon>
    </lineage>
</organism>
<dbReference type="Gene3D" id="1.20.1260.10">
    <property type="match status" value="1"/>
</dbReference>
<proteinExistence type="predicted"/>
<feature type="domain" description="DUF4142" evidence="1">
    <location>
        <begin position="50"/>
        <end position="183"/>
    </location>
</feature>
<dbReference type="InterPro" id="IPR025419">
    <property type="entry name" value="DUF4142"/>
</dbReference>
<evidence type="ECO:0000259" key="1">
    <source>
        <dbReference type="Pfam" id="PF13628"/>
    </source>
</evidence>
<gene>
    <name evidence="2" type="ORF">Pka01_27520</name>
</gene>
<reference evidence="2 3" key="1">
    <citation type="submission" date="2021-01" db="EMBL/GenBank/DDBJ databases">
        <title>Whole genome shotgun sequence of Planotetraspora kaengkrachanensis NBRC 104272.</title>
        <authorList>
            <person name="Komaki H."/>
            <person name="Tamura T."/>
        </authorList>
    </citation>
    <scope>NUCLEOTIDE SEQUENCE [LARGE SCALE GENOMIC DNA]</scope>
    <source>
        <strain evidence="2 3">NBRC 104272</strain>
    </source>
</reference>
<dbReference type="Proteomes" id="UP000630097">
    <property type="component" value="Unassembled WGS sequence"/>
</dbReference>
<dbReference type="AlphaFoldDB" id="A0A8J3LZJ5"/>
<dbReference type="EMBL" id="BONV01000009">
    <property type="protein sequence ID" value="GIG79625.1"/>
    <property type="molecule type" value="Genomic_DNA"/>
</dbReference>
<dbReference type="InterPro" id="IPR012347">
    <property type="entry name" value="Ferritin-like"/>
</dbReference>
<dbReference type="RefSeq" id="WP_203883060.1">
    <property type="nucleotide sequence ID" value="NZ_BAABHH010000016.1"/>
</dbReference>
<comment type="caution">
    <text evidence="2">The sequence shown here is derived from an EMBL/GenBank/DDBJ whole genome shotgun (WGS) entry which is preliminary data.</text>
</comment>